<evidence type="ECO:0000259" key="8">
    <source>
        <dbReference type="PROSITE" id="PS51481"/>
    </source>
</evidence>
<evidence type="ECO:0000256" key="7">
    <source>
        <dbReference type="ARBA" id="ARBA00046577"/>
    </source>
</evidence>
<gene>
    <name evidence="9" type="primary">dhaK</name>
    <name evidence="9" type="ORF">HF849_21980</name>
</gene>
<evidence type="ECO:0000313" key="9">
    <source>
        <dbReference type="EMBL" id="NMF07363.1"/>
    </source>
</evidence>
<dbReference type="GO" id="GO:0047324">
    <property type="term" value="F:phosphoenolpyruvate-glycerone phosphotransferase activity"/>
    <property type="evidence" value="ECO:0007669"/>
    <property type="project" value="UniProtKB-EC"/>
</dbReference>
<evidence type="ECO:0000256" key="6">
    <source>
        <dbReference type="ARBA" id="ARBA00022798"/>
    </source>
</evidence>
<dbReference type="Gene3D" id="3.30.1180.20">
    <property type="entry name" value="Dihydroxyacetone kinase, domain 2"/>
    <property type="match status" value="1"/>
</dbReference>
<evidence type="ECO:0000256" key="2">
    <source>
        <dbReference type="ARBA" id="ARBA00004745"/>
    </source>
</evidence>
<dbReference type="InterPro" id="IPR050861">
    <property type="entry name" value="Dihydroxyacetone_Kinase"/>
</dbReference>
<comment type="subunit">
    <text evidence="7">Homodimer. The dihydroxyacetone kinase complex is composed of a homodimer of DhaM, a homodimer of DhaK and the subunit DhaL.</text>
</comment>
<proteinExistence type="predicted"/>
<dbReference type="FunFam" id="3.30.1180.20:FF:000002">
    <property type="entry name" value="Dihydroxyacetone kinase subunit DhaK"/>
    <property type="match status" value="1"/>
</dbReference>
<protein>
    <recommendedName>
        <fullName evidence="3">phosphoenolpyruvate--glycerone phosphotransferase</fullName>
        <ecNumber evidence="3">2.7.1.121</ecNumber>
    </recommendedName>
</protein>
<accession>A0A7X9ST65</accession>
<dbReference type="PANTHER" id="PTHR28629:SF4">
    <property type="entry name" value="TRIOKINASE_FMN CYCLASE"/>
    <property type="match status" value="1"/>
</dbReference>
<dbReference type="GO" id="GO:0019563">
    <property type="term" value="P:glycerol catabolic process"/>
    <property type="evidence" value="ECO:0007669"/>
    <property type="project" value="TreeGrafter"/>
</dbReference>
<dbReference type="RefSeq" id="WP_168983168.1">
    <property type="nucleotide sequence ID" value="NZ_JABAGD010000057.1"/>
</dbReference>
<dbReference type="GO" id="GO:0004371">
    <property type="term" value="F:glycerone kinase activity"/>
    <property type="evidence" value="ECO:0007669"/>
    <property type="project" value="InterPro"/>
</dbReference>
<dbReference type="SUPFAM" id="SSF82549">
    <property type="entry name" value="DAK1/DegV-like"/>
    <property type="match status" value="1"/>
</dbReference>
<dbReference type="EC" id="2.7.1.121" evidence="3"/>
<sequence length="332" mass="35385">MKKIINDANLVLEDMLKGMVVAHPEYIKKLENADVLVRVDSPIDGKVALVSGGGSGHEPAHGGYVGKGMLDAAVAGAVFTSPTPDQVYEAIKAVDSGKGVLLVIKNYTGDVMNFEMAKDMAEMEGINVKAVVVNDDVAVENSTYTAGRRGIAGTVFIHKIAGAKAETGASLEEVTRVAEKVISNVRSMGMAISSCIVPAAGKPNFTLGENEMEIGMGIHGEPGTHREEIKTADEITEHLMSKILEDIKLSSGEEVAVMVNGLSSTPLMELYIVNKKVNEILEEKGVKIHKTFVGKFMTSLEMAGFSITVLKLDSELKELLDAPANTPAFKVI</sequence>
<dbReference type="InterPro" id="IPR012736">
    <property type="entry name" value="DhaK_1"/>
</dbReference>
<evidence type="ECO:0000256" key="3">
    <source>
        <dbReference type="ARBA" id="ARBA00012095"/>
    </source>
</evidence>
<keyword evidence="4 9" id="KW-0808">Transferase</keyword>
<evidence type="ECO:0000256" key="4">
    <source>
        <dbReference type="ARBA" id="ARBA00022679"/>
    </source>
</evidence>
<dbReference type="FunFam" id="3.40.50.10440:FF:000001">
    <property type="entry name" value="Dihydroxyacetone kinase, DhaK subunit"/>
    <property type="match status" value="1"/>
</dbReference>
<dbReference type="Proteomes" id="UP000587880">
    <property type="component" value="Unassembled WGS sequence"/>
</dbReference>
<dbReference type="EMBL" id="JABAGD010000057">
    <property type="protein sequence ID" value="NMF07363.1"/>
    <property type="molecule type" value="Genomic_DNA"/>
</dbReference>
<name>A0A7X9ST65_CLOBE</name>
<dbReference type="Pfam" id="PF02733">
    <property type="entry name" value="Dak1"/>
    <property type="match status" value="1"/>
</dbReference>
<dbReference type="Gene3D" id="3.40.50.10440">
    <property type="entry name" value="Dihydroxyacetone kinase, domain 1"/>
    <property type="match status" value="1"/>
</dbReference>
<keyword evidence="6" id="KW-0319">Glycerol metabolism</keyword>
<reference evidence="9 10" key="1">
    <citation type="submission" date="2020-04" db="EMBL/GenBank/DDBJ databases">
        <authorList>
            <person name="Hitch T.C.A."/>
            <person name="Wylensek D."/>
            <person name="Clavel T."/>
        </authorList>
    </citation>
    <scope>NUCLEOTIDE SEQUENCE [LARGE SCALE GENOMIC DNA]</scope>
    <source>
        <strain evidence="9 10">WB01_NA02</strain>
    </source>
</reference>
<evidence type="ECO:0000256" key="1">
    <source>
        <dbReference type="ARBA" id="ARBA00001113"/>
    </source>
</evidence>
<comment type="catalytic activity">
    <reaction evidence="1">
        <text>dihydroxyacetone + phosphoenolpyruvate = dihydroxyacetone phosphate + pyruvate</text>
        <dbReference type="Rhea" id="RHEA:18381"/>
        <dbReference type="ChEBI" id="CHEBI:15361"/>
        <dbReference type="ChEBI" id="CHEBI:16016"/>
        <dbReference type="ChEBI" id="CHEBI:57642"/>
        <dbReference type="ChEBI" id="CHEBI:58702"/>
        <dbReference type="EC" id="2.7.1.121"/>
    </reaction>
</comment>
<keyword evidence="5 9" id="KW-0418">Kinase</keyword>
<comment type="pathway">
    <text evidence="2">Polyol metabolism; glycerol degradation.</text>
</comment>
<dbReference type="InterPro" id="IPR004006">
    <property type="entry name" value="DhaK_dom"/>
</dbReference>
<dbReference type="NCBIfam" id="TIGR02363">
    <property type="entry name" value="dhaK1"/>
    <property type="match status" value="1"/>
</dbReference>
<organism evidence="9 10">
    <name type="scientific">Clostridium beijerinckii</name>
    <name type="common">Clostridium MP</name>
    <dbReference type="NCBI Taxonomy" id="1520"/>
    <lineage>
        <taxon>Bacteria</taxon>
        <taxon>Bacillati</taxon>
        <taxon>Bacillota</taxon>
        <taxon>Clostridia</taxon>
        <taxon>Eubacteriales</taxon>
        <taxon>Clostridiaceae</taxon>
        <taxon>Clostridium</taxon>
    </lineage>
</organism>
<dbReference type="PROSITE" id="PS51481">
    <property type="entry name" value="DHAK"/>
    <property type="match status" value="1"/>
</dbReference>
<dbReference type="AlphaFoldDB" id="A0A7X9ST65"/>
<comment type="caution">
    <text evidence="9">The sequence shown here is derived from an EMBL/GenBank/DDBJ whole genome shotgun (WGS) entry which is preliminary data.</text>
</comment>
<dbReference type="PANTHER" id="PTHR28629">
    <property type="entry name" value="TRIOKINASE/FMN CYCLASE"/>
    <property type="match status" value="1"/>
</dbReference>
<feature type="domain" description="DhaK" evidence="8">
    <location>
        <begin position="7"/>
        <end position="329"/>
    </location>
</feature>
<evidence type="ECO:0000313" key="10">
    <source>
        <dbReference type="Proteomes" id="UP000587880"/>
    </source>
</evidence>
<dbReference type="GO" id="GO:0005829">
    <property type="term" value="C:cytosol"/>
    <property type="evidence" value="ECO:0007669"/>
    <property type="project" value="TreeGrafter"/>
</dbReference>
<evidence type="ECO:0000256" key="5">
    <source>
        <dbReference type="ARBA" id="ARBA00022777"/>
    </source>
</evidence>